<evidence type="ECO:0000313" key="3">
    <source>
        <dbReference type="Proteomes" id="UP000036923"/>
    </source>
</evidence>
<proteinExistence type="predicted"/>
<protein>
    <recommendedName>
        <fullName evidence="1">CDI immunity protein domain-containing protein</fullName>
    </recommendedName>
</protein>
<name>A0A0L6JLY4_9FIRM</name>
<gene>
    <name evidence="2" type="ORF">Bccel_2081</name>
</gene>
<evidence type="ECO:0000313" key="2">
    <source>
        <dbReference type="EMBL" id="KNY26816.1"/>
    </source>
</evidence>
<accession>A0A0L6JLY4</accession>
<dbReference type="EMBL" id="LGTC01000001">
    <property type="protein sequence ID" value="KNY26816.1"/>
    <property type="molecule type" value="Genomic_DNA"/>
</dbReference>
<dbReference type="AlphaFoldDB" id="A0A0L6JLY4"/>
<dbReference type="Pfam" id="PF18624">
    <property type="entry name" value="CdiI_4"/>
    <property type="match status" value="1"/>
</dbReference>
<dbReference type="InterPro" id="IPR041256">
    <property type="entry name" value="CdiI_4"/>
</dbReference>
<evidence type="ECO:0000259" key="1">
    <source>
        <dbReference type="Pfam" id="PF18624"/>
    </source>
</evidence>
<sequence length="128" mass="15329">MCRIINNDTEKVKLIENYFSPLDCVDTILRHLSKQGRYSYGLSEYCCVRMSEWYDKDEKKERSYIGDGNIEFIGYAPFFNEDIKTIVSNEEFIKWIKLYAEQYIELYGQKDVIDEYVNMIQEKLNKNS</sequence>
<organism evidence="2 3">
    <name type="scientific">Pseudobacteroides cellulosolvens ATCC 35603 = DSM 2933</name>
    <dbReference type="NCBI Taxonomy" id="398512"/>
    <lineage>
        <taxon>Bacteria</taxon>
        <taxon>Bacillati</taxon>
        <taxon>Bacillota</taxon>
        <taxon>Clostridia</taxon>
        <taxon>Eubacteriales</taxon>
        <taxon>Oscillospiraceae</taxon>
        <taxon>Pseudobacteroides</taxon>
    </lineage>
</organism>
<feature type="domain" description="CDI immunity protein" evidence="1">
    <location>
        <begin position="42"/>
        <end position="111"/>
    </location>
</feature>
<keyword evidence="3" id="KW-1185">Reference proteome</keyword>
<comment type="caution">
    <text evidence="2">The sequence shown here is derived from an EMBL/GenBank/DDBJ whole genome shotgun (WGS) entry which is preliminary data.</text>
</comment>
<reference evidence="3" key="1">
    <citation type="submission" date="2015-07" db="EMBL/GenBank/DDBJ databases">
        <title>Near-Complete Genome Sequence of the Cellulolytic Bacterium Bacteroides (Pseudobacteroides) cellulosolvens ATCC 35603.</title>
        <authorList>
            <person name="Dassa B."/>
            <person name="Utturkar S.M."/>
            <person name="Klingeman D.M."/>
            <person name="Hurt R.A."/>
            <person name="Keller M."/>
            <person name="Xu J."/>
            <person name="Reddy Y.H.K."/>
            <person name="Borovok I."/>
            <person name="Grinberg I.R."/>
            <person name="Lamed R."/>
            <person name="Zhivin O."/>
            <person name="Bayer E.A."/>
            <person name="Brown S.D."/>
        </authorList>
    </citation>
    <scope>NUCLEOTIDE SEQUENCE [LARGE SCALE GENOMIC DNA]</scope>
    <source>
        <strain evidence="3">DSM 2933</strain>
    </source>
</reference>
<dbReference type="RefSeq" id="WP_036947037.1">
    <property type="nucleotide sequence ID" value="NZ_KN050764.1"/>
</dbReference>
<dbReference type="Proteomes" id="UP000036923">
    <property type="component" value="Unassembled WGS sequence"/>
</dbReference>